<sequence length="84" mass="8557">MSSEAPRIPWPSEFHLDRRSAMLLGLAAAGSLAMAPRTPAAAAETPTVLRINAGGPAVTAGGVAWTADQYFSGGKSFTNPSVTA</sequence>
<protein>
    <submittedName>
        <fullName evidence="1">Uncharacterized protein</fullName>
    </submittedName>
</protein>
<proteinExistence type="predicted"/>
<dbReference type="PROSITE" id="PS51318">
    <property type="entry name" value="TAT"/>
    <property type="match status" value="1"/>
</dbReference>
<reference evidence="1 2" key="1">
    <citation type="submission" date="2020-04" db="EMBL/GenBank/DDBJ databases">
        <authorList>
            <person name="Liu S."/>
        </authorList>
    </citation>
    <scope>NUCLEOTIDE SEQUENCE [LARGE SCALE GENOMIC DNA]</scope>
    <source>
        <strain evidence="1 2">CGMCC 1.15091</strain>
    </source>
</reference>
<keyword evidence="2" id="KW-1185">Reference proteome</keyword>
<name>A0ABX1JP52_9MICC</name>
<comment type="caution">
    <text evidence="1">The sequence shown here is derived from an EMBL/GenBank/DDBJ whole genome shotgun (WGS) entry which is preliminary data.</text>
</comment>
<evidence type="ECO:0000313" key="1">
    <source>
        <dbReference type="EMBL" id="NKX50149.1"/>
    </source>
</evidence>
<dbReference type="EMBL" id="JAAZSR010000065">
    <property type="protein sequence ID" value="NKX50149.1"/>
    <property type="molecule type" value="Genomic_DNA"/>
</dbReference>
<dbReference type="Proteomes" id="UP000523795">
    <property type="component" value="Unassembled WGS sequence"/>
</dbReference>
<gene>
    <name evidence="1" type="ORF">HER39_06115</name>
</gene>
<evidence type="ECO:0000313" key="2">
    <source>
        <dbReference type="Proteomes" id="UP000523795"/>
    </source>
</evidence>
<accession>A0ABX1JP52</accession>
<feature type="non-terminal residue" evidence="1">
    <location>
        <position position="84"/>
    </location>
</feature>
<dbReference type="InterPro" id="IPR006311">
    <property type="entry name" value="TAT_signal"/>
</dbReference>
<organism evidence="1 2">
    <name type="scientific">Arthrobacter deserti</name>
    <dbReference type="NCBI Taxonomy" id="1742687"/>
    <lineage>
        <taxon>Bacteria</taxon>
        <taxon>Bacillati</taxon>
        <taxon>Actinomycetota</taxon>
        <taxon>Actinomycetes</taxon>
        <taxon>Micrococcales</taxon>
        <taxon>Micrococcaceae</taxon>
        <taxon>Arthrobacter</taxon>
    </lineage>
</organism>